<comment type="caution">
    <text evidence="2">The sequence shown here is derived from an EMBL/GenBank/DDBJ whole genome shotgun (WGS) entry which is preliminary data.</text>
</comment>
<dbReference type="AlphaFoldDB" id="A0AAJ2MUK0"/>
<feature type="transmembrane region" description="Helical" evidence="1">
    <location>
        <begin position="6"/>
        <end position="24"/>
    </location>
</feature>
<keyword evidence="1" id="KW-0472">Membrane</keyword>
<evidence type="ECO:0000313" key="3">
    <source>
        <dbReference type="Proteomes" id="UP001251948"/>
    </source>
</evidence>
<protein>
    <submittedName>
        <fullName evidence="2">Uncharacterized protein</fullName>
    </submittedName>
</protein>
<accession>A0AAJ2MUK0</accession>
<proteinExistence type="predicted"/>
<sequence>MIANVLAFALLVAAIVVCIGIAMLPRRLSVALAAARSNPIAEAAVIAQALAEVRR</sequence>
<organism evidence="2 3">
    <name type="scientific">Stenotrophomonas maltophilia</name>
    <name type="common">Pseudomonas maltophilia</name>
    <name type="synonym">Xanthomonas maltophilia</name>
    <dbReference type="NCBI Taxonomy" id="40324"/>
    <lineage>
        <taxon>Bacteria</taxon>
        <taxon>Pseudomonadati</taxon>
        <taxon>Pseudomonadota</taxon>
        <taxon>Gammaproteobacteria</taxon>
        <taxon>Lysobacterales</taxon>
        <taxon>Lysobacteraceae</taxon>
        <taxon>Stenotrophomonas</taxon>
        <taxon>Stenotrophomonas maltophilia group</taxon>
    </lineage>
</organism>
<evidence type="ECO:0000313" key="2">
    <source>
        <dbReference type="EMBL" id="MDT3468376.1"/>
    </source>
</evidence>
<reference evidence="2" key="1">
    <citation type="submission" date="2023-07" db="EMBL/GenBank/DDBJ databases">
        <title>Comparative genomics of clinical Stenotrophomonas maltophilia isolates reveals regions of diversity which correlate with colonization and persistence in vivo.</title>
        <authorList>
            <person name="Mcdaniel M.S."/>
            <person name="Swords W.E."/>
            <person name="Sumpter N.A."/>
            <person name="Lindgren N.R."/>
            <person name="Billiot C.E."/>
        </authorList>
    </citation>
    <scope>NUCLEOTIDE SEQUENCE</scope>
    <source>
        <strain evidence="2">Ism4</strain>
    </source>
</reference>
<keyword evidence="1" id="KW-0812">Transmembrane</keyword>
<dbReference type="RefSeq" id="WP_312562015.1">
    <property type="nucleotide sequence ID" value="NZ_JAVSKO010000004.1"/>
</dbReference>
<gene>
    <name evidence="2" type="ORF">ROV92_10275</name>
</gene>
<dbReference type="EMBL" id="JAVSKO010000004">
    <property type="protein sequence ID" value="MDT3468376.1"/>
    <property type="molecule type" value="Genomic_DNA"/>
</dbReference>
<evidence type="ECO:0000256" key="1">
    <source>
        <dbReference type="SAM" id="Phobius"/>
    </source>
</evidence>
<keyword evidence="1" id="KW-1133">Transmembrane helix</keyword>
<dbReference type="Proteomes" id="UP001251948">
    <property type="component" value="Unassembled WGS sequence"/>
</dbReference>
<name>A0AAJ2MUK0_STEMA</name>